<dbReference type="PROSITE" id="PS50102">
    <property type="entry name" value="RRM"/>
    <property type="match status" value="1"/>
</dbReference>
<reference evidence="9" key="1">
    <citation type="submission" date="2020-11" db="EMBL/GenBank/DDBJ databases">
        <title>Chlorella ohadii genome sequencing and assembly.</title>
        <authorList>
            <person name="Murik O."/>
            <person name="Treves H."/>
            <person name="Kedem I."/>
            <person name="Shotland Y."/>
            <person name="Kaplan A."/>
        </authorList>
    </citation>
    <scope>NUCLEOTIDE SEQUENCE</scope>
    <source>
        <strain evidence="9">1</strain>
    </source>
</reference>
<evidence type="ECO:0000259" key="7">
    <source>
        <dbReference type="PROSITE" id="PS50961"/>
    </source>
</evidence>
<dbReference type="InterPro" id="IPR000504">
    <property type="entry name" value="RRM_dom"/>
</dbReference>
<evidence type="ECO:0000313" key="10">
    <source>
        <dbReference type="Proteomes" id="UP001205105"/>
    </source>
</evidence>
<dbReference type="GO" id="GO:0003729">
    <property type="term" value="F:mRNA binding"/>
    <property type="evidence" value="ECO:0007669"/>
    <property type="project" value="TreeGrafter"/>
</dbReference>
<evidence type="ECO:0000256" key="2">
    <source>
        <dbReference type="ARBA" id="ARBA00022884"/>
    </source>
</evidence>
<accession>A0AAD5DQ53</accession>
<proteinExistence type="predicted"/>
<dbReference type="InterPro" id="IPR006630">
    <property type="entry name" value="La_HTH"/>
</dbReference>
<evidence type="ECO:0000259" key="8">
    <source>
        <dbReference type="PROSITE" id="PS51939"/>
    </source>
</evidence>
<feature type="domain" description="XRRM" evidence="8">
    <location>
        <begin position="258"/>
        <end position="352"/>
    </location>
</feature>
<evidence type="ECO:0000256" key="5">
    <source>
        <dbReference type="SAM" id="MobiDB-lite"/>
    </source>
</evidence>
<gene>
    <name evidence="9" type="ORF">COHA_007702</name>
</gene>
<sequence length="352" mass="37505">MVLDATTKDRIEFYFSDSNLPRDKFLSERVAADPEGYVDIALLCIFTRVAALLKSNVREVAGVKEETVADVADALEGSSELAISEDRKRVKRAVALKAADEVSREVDSRSIYASPFPFDATLDALSDFFRQHGEVRCVRMRRHLTSKDFKGSVFVELASEAEAEKVRGLSLVYEGAPLSMEPKLAYIQRKEAERKSRPGAAPAGGVPAAPAAAPTAGRKRRAEGEPEGGQRGGDGGAAAAAAAAAEEGGEAAEVEVGEYEPGCVVAFDFGEAEFAEAPTFGLIKDTFGGRHDGGVQYVDYQQGGKVGHVRFDTAVHATKALEGAADGKMMVAGYSAAVRVLEGEEEEAYMKA</sequence>
<evidence type="ECO:0000313" key="9">
    <source>
        <dbReference type="EMBL" id="KAI7838439.1"/>
    </source>
</evidence>
<evidence type="ECO:0000259" key="6">
    <source>
        <dbReference type="PROSITE" id="PS50102"/>
    </source>
</evidence>
<name>A0AAD5DQ53_9CHLO</name>
<dbReference type="Proteomes" id="UP001205105">
    <property type="component" value="Unassembled WGS sequence"/>
</dbReference>
<dbReference type="PANTHER" id="PTHR22792">
    <property type="entry name" value="LUPUS LA PROTEIN-RELATED"/>
    <property type="match status" value="1"/>
</dbReference>
<dbReference type="InterPro" id="IPR014886">
    <property type="entry name" value="La_xRRM"/>
</dbReference>
<dbReference type="PRINTS" id="PR00302">
    <property type="entry name" value="LUPUSLA"/>
</dbReference>
<keyword evidence="10" id="KW-1185">Reference proteome</keyword>
<dbReference type="AlphaFoldDB" id="A0AAD5DQ53"/>
<feature type="compositionally biased region" description="Low complexity" evidence="5">
    <location>
        <begin position="198"/>
        <end position="216"/>
    </location>
</feature>
<dbReference type="Gene3D" id="1.10.10.10">
    <property type="entry name" value="Winged helix-like DNA-binding domain superfamily/Winged helix DNA-binding domain"/>
    <property type="match status" value="1"/>
</dbReference>
<dbReference type="PANTHER" id="PTHR22792:SF140">
    <property type="entry name" value="ACHILLES, ISOFORM A"/>
    <property type="match status" value="1"/>
</dbReference>
<dbReference type="CDD" id="cd12291">
    <property type="entry name" value="RRM1_La"/>
    <property type="match status" value="1"/>
</dbReference>
<dbReference type="SUPFAM" id="SSF54928">
    <property type="entry name" value="RNA-binding domain, RBD"/>
    <property type="match status" value="1"/>
</dbReference>
<feature type="region of interest" description="Disordered" evidence="5">
    <location>
        <begin position="190"/>
        <end position="253"/>
    </location>
</feature>
<dbReference type="GO" id="GO:0005634">
    <property type="term" value="C:nucleus"/>
    <property type="evidence" value="ECO:0007669"/>
    <property type="project" value="UniProtKB-SubCell"/>
</dbReference>
<dbReference type="Gene3D" id="3.30.70.330">
    <property type="match status" value="2"/>
</dbReference>
<dbReference type="EMBL" id="JADXDR010000125">
    <property type="protein sequence ID" value="KAI7838439.1"/>
    <property type="molecule type" value="Genomic_DNA"/>
</dbReference>
<comment type="subcellular location">
    <subcellularLocation>
        <location evidence="1">Nucleus</location>
    </subcellularLocation>
</comment>
<dbReference type="InterPro" id="IPR002344">
    <property type="entry name" value="Lupus_La"/>
</dbReference>
<keyword evidence="2 4" id="KW-0694">RNA-binding</keyword>
<dbReference type="GO" id="GO:1990904">
    <property type="term" value="C:ribonucleoprotein complex"/>
    <property type="evidence" value="ECO:0007669"/>
    <property type="project" value="UniProtKB-UniRule"/>
</dbReference>
<dbReference type="SMART" id="SM00715">
    <property type="entry name" value="LA"/>
    <property type="match status" value="1"/>
</dbReference>
<evidence type="ECO:0000256" key="3">
    <source>
        <dbReference type="ARBA" id="ARBA00023242"/>
    </source>
</evidence>
<dbReference type="SUPFAM" id="SSF46785">
    <property type="entry name" value="Winged helix' DNA-binding domain"/>
    <property type="match status" value="1"/>
</dbReference>
<dbReference type="InterPro" id="IPR036390">
    <property type="entry name" value="WH_DNA-bd_sf"/>
</dbReference>
<dbReference type="InterPro" id="IPR045180">
    <property type="entry name" value="La_dom_prot"/>
</dbReference>
<dbReference type="InterPro" id="IPR012677">
    <property type="entry name" value="Nucleotide-bd_a/b_plait_sf"/>
</dbReference>
<feature type="compositionally biased region" description="Low complexity" evidence="5">
    <location>
        <begin position="237"/>
        <end position="246"/>
    </location>
</feature>
<keyword evidence="3" id="KW-0539">Nucleus</keyword>
<dbReference type="Pfam" id="PF08777">
    <property type="entry name" value="RRM_3"/>
    <property type="match status" value="1"/>
</dbReference>
<dbReference type="InterPro" id="IPR036388">
    <property type="entry name" value="WH-like_DNA-bd_sf"/>
</dbReference>
<protein>
    <submittedName>
        <fullName evidence="9">Uncharacterized protein</fullName>
    </submittedName>
</protein>
<dbReference type="InterPro" id="IPR035979">
    <property type="entry name" value="RBD_domain_sf"/>
</dbReference>
<feature type="domain" description="RRM" evidence="6">
    <location>
        <begin position="109"/>
        <end position="185"/>
    </location>
</feature>
<feature type="domain" description="HTH La-type RNA-binding" evidence="7">
    <location>
        <begin position="1"/>
        <end position="101"/>
    </location>
</feature>
<dbReference type="GO" id="GO:0006396">
    <property type="term" value="P:RNA processing"/>
    <property type="evidence" value="ECO:0007669"/>
    <property type="project" value="InterPro"/>
</dbReference>
<organism evidence="9 10">
    <name type="scientific">Chlorella ohadii</name>
    <dbReference type="NCBI Taxonomy" id="2649997"/>
    <lineage>
        <taxon>Eukaryota</taxon>
        <taxon>Viridiplantae</taxon>
        <taxon>Chlorophyta</taxon>
        <taxon>core chlorophytes</taxon>
        <taxon>Trebouxiophyceae</taxon>
        <taxon>Chlorellales</taxon>
        <taxon>Chlorellaceae</taxon>
        <taxon>Chlorella clade</taxon>
        <taxon>Chlorella</taxon>
    </lineage>
</organism>
<dbReference type="PROSITE" id="PS51939">
    <property type="entry name" value="XRRM"/>
    <property type="match status" value="1"/>
</dbReference>
<feature type="compositionally biased region" description="Gly residues" evidence="5">
    <location>
        <begin position="227"/>
        <end position="236"/>
    </location>
</feature>
<evidence type="ECO:0000256" key="4">
    <source>
        <dbReference type="PROSITE-ProRule" id="PRU00332"/>
    </source>
</evidence>
<evidence type="ECO:0000256" key="1">
    <source>
        <dbReference type="ARBA" id="ARBA00004123"/>
    </source>
</evidence>
<dbReference type="Pfam" id="PF00076">
    <property type="entry name" value="RRM_1"/>
    <property type="match status" value="1"/>
</dbReference>
<dbReference type="SMART" id="SM00360">
    <property type="entry name" value="RRM"/>
    <property type="match status" value="1"/>
</dbReference>
<dbReference type="PROSITE" id="PS50961">
    <property type="entry name" value="HTH_LA"/>
    <property type="match status" value="1"/>
</dbReference>
<dbReference type="Pfam" id="PF05383">
    <property type="entry name" value="La"/>
    <property type="match status" value="1"/>
</dbReference>
<comment type="caution">
    <text evidence="9">The sequence shown here is derived from an EMBL/GenBank/DDBJ whole genome shotgun (WGS) entry which is preliminary data.</text>
</comment>